<dbReference type="SMART" id="SM00382">
    <property type="entry name" value="AAA"/>
    <property type="match status" value="1"/>
</dbReference>
<keyword evidence="2" id="KW-0813">Transport</keyword>
<gene>
    <name evidence="19" type="primary">apxIB</name>
    <name evidence="19" type="ORF">SAMEA3906486_03828</name>
</gene>
<dbReference type="Pfam" id="PF00005">
    <property type="entry name" value="ABC_tran"/>
    <property type="match status" value="1"/>
</dbReference>
<dbReference type="InterPro" id="IPR003439">
    <property type="entry name" value="ABC_transporter-like_ATP-bd"/>
</dbReference>
<dbReference type="Pfam" id="PF00664">
    <property type="entry name" value="ABC_membrane"/>
    <property type="match status" value="1"/>
</dbReference>
<proteinExistence type="inferred from homology"/>
<comment type="subcellular location">
    <subcellularLocation>
        <location evidence="1">Cell membrane</location>
        <topology evidence="1">Multi-pass membrane protein</topology>
    </subcellularLocation>
</comment>
<dbReference type="FunFam" id="3.40.50.300:FF:000299">
    <property type="entry name" value="ABC transporter ATP-binding protein/permease"/>
    <property type="match status" value="1"/>
</dbReference>
<evidence type="ECO:0000256" key="8">
    <source>
        <dbReference type="ARBA" id="ARBA00022840"/>
    </source>
</evidence>
<evidence type="ECO:0000259" key="17">
    <source>
        <dbReference type="PROSITE" id="PS50929"/>
    </source>
</evidence>
<dbReference type="CDD" id="cd02421">
    <property type="entry name" value="Peptidase_C39_likeD"/>
    <property type="match status" value="1"/>
</dbReference>
<dbReference type="PROSITE" id="PS50929">
    <property type="entry name" value="ABC_TM1F"/>
    <property type="match status" value="1"/>
</dbReference>
<feature type="transmembrane region" description="Helical" evidence="15">
    <location>
        <begin position="336"/>
        <end position="353"/>
    </location>
</feature>
<keyword evidence="8" id="KW-0067">ATP-binding</keyword>
<evidence type="ECO:0000256" key="14">
    <source>
        <dbReference type="SAM" id="MobiDB-lite"/>
    </source>
</evidence>
<name>A0A157SP38_9BORD</name>
<feature type="domain" description="ABC transmembrane type-1" evidence="17">
    <location>
        <begin position="200"/>
        <end position="478"/>
    </location>
</feature>
<feature type="transmembrane region" description="Helical" evidence="15">
    <location>
        <begin position="234"/>
        <end position="254"/>
    </location>
</feature>
<keyword evidence="6" id="KW-0547">Nucleotide-binding</keyword>
<keyword evidence="10 15" id="KW-0472">Membrane</keyword>
<feature type="domain" description="ABC transporter" evidence="16">
    <location>
        <begin position="512"/>
        <end position="747"/>
    </location>
</feature>
<dbReference type="SUPFAM" id="SSF52540">
    <property type="entry name" value="P-loop containing nucleoside triphosphate hydrolases"/>
    <property type="match status" value="1"/>
</dbReference>
<evidence type="ECO:0000256" key="15">
    <source>
        <dbReference type="SAM" id="Phobius"/>
    </source>
</evidence>
<evidence type="ECO:0000256" key="11">
    <source>
        <dbReference type="ARBA" id="ARBA00055355"/>
    </source>
</evidence>
<keyword evidence="3" id="KW-1003">Cell membrane</keyword>
<feature type="domain" description="Peptidase C39" evidence="18">
    <location>
        <begin position="43"/>
        <end position="164"/>
    </location>
</feature>
<protein>
    <recommendedName>
        <fullName evidence="13">Cyclolysin secretion/processing ATP-binding protein CyaB</fullName>
    </recommendedName>
</protein>
<keyword evidence="9 15" id="KW-1133">Transmembrane helix</keyword>
<evidence type="ECO:0000256" key="12">
    <source>
        <dbReference type="ARBA" id="ARBA00061173"/>
    </source>
</evidence>
<dbReference type="GO" id="GO:0008233">
    <property type="term" value="F:peptidase activity"/>
    <property type="evidence" value="ECO:0007669"/>
    <property type="project" value="InterPro"/>
</dbReference>
<evidence type="ECO:0000256" key="3">
    <source>
        <dbReference type="ARBA" id="ARBA00022475"/>
    </source>
</evidence>
<organism evidence="19 20">
    <name type="scientific">Bordetella ansorpii</name>
    <dbReference type="NCBI Taxonomy" id="288768"/>
    <lineage>
        <taxon>Bacteria</taxon>
        <taxon>Pseudomonadati</taxon>
        <taxon>Pseudomonadota</taxon>
        <taxon>Betaproteobacteria</taxon>
        <taxon>Burkholderiales</taxon>
        <taxon>Alcaligenaceae</taxon>
        <taxon>Bordetella</taxon>
    </lineage>
</organism>
<dbReference type="InterPro" id="IPR027417">
    <property type="entry name" value="P-loop_NTPase"/>
</dbReference>
<dbReference type="PROSITE" id="PS50893">
    <property type="entry name" value="ABC_TRANSPORTER_2"/>
    <property type="match status" value="1"/>
</dbReference>
<dbReference type="Gene3D" id="1.20.1560.10">
    <property type="entry name" value="ABC transporter type 1, transmembrane domain"/>
    <property type="match status" value="1"/>
</dbReference>
<dbReference type="STRING" id="288768.SAMEA3906486_03828"/>
<keyword evidence="5" id="KW-0204">Cytolysis</keyword>
<dbReference type="Gene3D" id="3.40.50.300">
    <property type="entry name" value="P-loop containing nucleotide triphosphate hydrolases"/>
    <property type="match status" value="1"/>
</dbReference>
<dbReference type="PANTHER" id="PTHR43394">
    <property type="entry name" value="ATP-DEPENDENT PERMEASE MDL1, MITOCHONDRIAL"/>
    <property type="match status" value="1"/>
</dbReference>
<dbReference type="GO" id="GO:0005524">
    <property type="term" value="F:ATP binding"/>
    <property type="evidence" value="ECO:0007669"/>
    <property type="project" value="UniProtKB-KW"/>
</dbReference>
<dbReference type="Gene3D" id="3.90.70.10">
    <property type="entry name" value="Cysteine proteinases"/>
    <property type="match status" value="1"/>
</dbReference>
<dbReference type="InterPro" id="IPR017750">
    <property type="entry name" value="ATPase_T1SS"/>
</dbReference>
<dbReference type="GO" id="GO:0006508">
    <property type="term" value="P:proteolysis"/>
    <property type="evidence" value="ECO:0007669"/>
    <property type="project" value="InterPro"/>
</dbReference>
<dbReference type="AlphaFoldDB" id="A0A157SP38"/>
<keyword evidence="4 15" id="KW-0812">Transmembrane</keyword>
<evidence type="ECO:0000256" key="6">
    <source>
        <dbReference type="ARBA" id="ARBA00022741"/>
    </source>
</evidence>
<feature type="transmembrane region" description="Helical" evidence="15">
    <location>
        <begin position="200"/>
        <end position="222"/>
    </location>
</feature>
<comment type="similarity">
    <text evidence="12">Belongs to the ABC transporter superfamily. Cyclolysin exporter (TC 3.A.1.109.2) family.</text>
</comment>
<keyword evidence="20" id="KW-1185">Reference proteome</keyword>
<evidence type="ECO:0000256" key="1">
    <source>
        <dbReference type="ARBA" id="ARBA00004651"/>
    </source>
</evidence>
<accession>A0A157SP38</accession>
<feature type="transmembrane region" description="Helical" evidence="15">
    <location>
        <begin position="306"/>
        <end position="330"/>
    </location>
</feature>
<dbReference type="PANTHER" id="PTHR43394:SF1">
    <property type="entry name" value="ATP-BINDING CASSETTE SUB-FAMILY B MEMBER 10, MITOCHONDRIAL"/>
    <property type="match status" value="1"/>
</dbReference>
<evidence type="ECO:0000256" key="9">
    <source>
        <dbReference type="ARBA" id="ARBA00022989"/>
    </source>
</evidence>
<dbReference type="EMBL" id="FKIF01000007">
    <property type="protein sequence ID" value="SAI71913.1"/>
    <property type="molecule type" value="Genomic_DNA"/>
</dbReference>
<comment type="function">
    <text evidence="11">Involved in the export of calmodulin-sensitive adenylate cyclase-hemolysin (cyclolysin).</text>
</comment>
<dbReference type="InterPro" id="IPR039421">
    <property type="entry name" value="Type_1_exporter"/>
</dbReference>
<dbReference type="InterPro" id="IPR003593">
    <property type="entry name" value="AAA+_ATPase"/>
</dbReference>
<evidence type="ECO:0000313" key="19">
    <source>
        <dbReference type="EMBL" id="SAI71913.1"/>
    </source>
</evidence>
<dbReference type="CDD" id="cd03245">
    <property type="entry name" value="ABCC_bacteriocin_exporters"/>
    <property type="match status" value="1"/>
</dbReference>
<evidence type="ECO:0000313" key="20">
    <source>
        <dbReference type="Proteomes" id="UP000076848"/>
    </source>
</evidence>
<dbReference type="GO" id="GO:0005886">
    <property type="term" value="C:plasma membrane"/>
    <property type="evidence" value="ECO:0007669"/>
    <property type="project" value="UniProtKB-SubCell"/>
</dbReference>
<dbReference type="GO" id="GO:0015421">
    <property type="term" value="F:ABC-type oligopeptide transporter activity"/>
    <property type="evidence" value="ECO:0007669"/>
    <property type="project" value="TreeGrafter"/>
</dbReference>
<dbReference type="RefSeq" id="WP_082853144.1">
    <property type="nucleotide sequence ID" value="NZ_FKIF01000007.1"/>
</dbReference>
<dbReference type="PROSITE" id="PS50990">
    <property type="entry name" value="PEPTIDASE_C39"/>
    <property type="match status" value="1"/>
</dbReference>
<evidence type="ECO:0000256" key="7">
    <source>
        <dbReference type="ARBA" id="ARBA00022801"/>
    </source>
</evidence>
<reference evidence="19 20" key="1">
    <citation type="submission" date="2016-04" db="EMBL/GenBank/DDBJ databases">
        <authorList>
            <consortium name="Pathogen Informatics"/>
        </authorList>
    </citation>
    <scope>NUCLEOTIDE SEQUENCE [LARGE SCALE GENOMIC DNA]</scope>
    <source>
        <strain evidence="19 20">H050680373</strain>
    </source>
</reference>
<feature type="region of interest" description="Disordered" evidence="14">
    <location>
        <begin position="1"/>
        <end position="44"/>
    </location>
</feature>
<dbReference type="InterPro" id="IPR011527">
    <property type="entry name" value="ABC1_TM_dom"/>
</dbReference>
<dbReference type="GO" id="GO:0031640">
    <property type="term" value="P:killing of cells of another organism"/>
    <property type="evidence" value="ECO:0007669"/>
    <property type="project" value="UniProtKB-KW"/>
</dbReference>
<sequence>MDRFSDSSDKPEDKPDTSPAKTDASDTPVPPPIPQREWRGDAKATHDDPLLDCLVELTRIHGVTTTAQALTAGLPLEEHHLTPALLPRAAARAQLAARVVKRQLDAISPELMPAILLLKGEKACLLLSRDGDKYLVSHPELGGSSMELDGATLAQRYTGLVCFVRPQFRFDERAPETAKVRERHWFWAAIMENRLLYRDALIAALLINVFALAMPLFTMNVYDRVVPNNAVETLWVLAIGISLVLIFNLVLTTARSHVVDSASKRVDVRLSAQIMERVLDLRMEGRPVSVGSFAANLRSFESIRDFIASASITTLVDLPFIILFLIALAWISPLMLIPPIAAIIIIVLVSLAAQARMEALTMSTFQASAQRNATLVEALTGMEAVKTLNAQGAIQRNWERSTEFIAQTGGKLKLISSSTVGFVSVAQQFVSIAVVIIGVYEARASAVSMGGIIAASMIAGRCLAPLGQVAGLLMQFQNARTSLGSIDKYMALPIERPAEAEFLHRPVIHGAVEFRDVTFVYPGNDQPVLKKVSFKLMAGEKVGIIGRIGSGKTTLEKLILALYQPSEGAVLIDGVDVRQIDPSDLRRAIGYVPQDPLLFYGSLKHNLAMGAPYADDASILAAADMAGVSEFANLHPKGFDMVIGERGESLSGGQRQSVAVARALINDPPILLLDEPSSNMDNQSEAQLRRRLGEASTNKTIILVTHRTALLDLVDRLIVIDNGRIVADGPKDNVVEALRQGRVGRGS</sequence>
<evidence type="ECO:0000259" key="16">
    <source>
        <dbReference type="PROSITE" id="PS50893"/>
    </source>
</evidence>
<dbReference type="OrthoDB" id="8554730at2"/>
<evidence type="ECO:0000259" key="18">
    <source>
        <dbReference type="PROSITE" id="PS50990"/>
    </source>
</evidence>
<evidence type="ECO:0000256" key="10">
    <source>
        <dbReference type="ARBA" id="ARBA00023136"/>
    </source>
</evidence>
<dbReference type="SUPFAM" id="SSF90123">
    <property type="entry name" value="ABC transporter transmembrane region"/>
    <property type="match status" value="1"/>
</dbReference>
<feature type="transmembrane region" description="Helical" evidence="15">
    <location>
        <begin position="420"/>
        <end position="440"/>
    </location>
</feature>
<dbReference type="InterPro" id="IPR005074">
    <property type="entry name" value="Peptidase_C39"/>
</dbReference>
<dbReference type="NCBIfam" id="TIGR03375">
    <property type="entry name" value="type_I_sec_LssB"/>
    <property type="match status" value="1"/>
</dbReference>
<feature type="compositionally biased region" description="Basic and acidic residues" evidence="14">
    <location>
        <begin position="1"/>
        <end position="16"/>
    </location>
</feature>
<evidence type="ECO:0000256" key="13">
    <source>
        <dbReference type="ARBA" id="ARBA00072252"/>
    </source>
</evidence>
<dbReference type="InterPro" id="IPR036640">
    <property type="entry name" value="ABC1_TM_sf"/>
</dbReference>
<evidence type="ECO:0000256" key="5">
    <source>
        <dbReference type="ARBA" id="ARBA00022735"/>
    </source>
</evidence>
<dbReference type="Proteomes" id="UP000076848">
    <property type="component" value="Unassembled WGS sequence"/>
</dbReference>
<keyword evidence="7" id="KW-0378">Hydrolase</keyword>
<evidence type="ECO:0000256" key="2">
    <source>
        <dbReference type="ARBA" id="ARBA00022448"/>
    </source>
</evidence>
<dbReference type="GO" id="GO:0016887">
    <property type="term" value="F:ATP hydrolysis activity"/>
    <property type="evidence" value="ECO:0007669"/>
    <property type="project" value="InterPro"/>
</dbReference>
<dbReference type="CDD" id="cd18587">
    <property type="entry name" value="ABC_6TM_LapB_like"/>
    <property type="match status" value="1"/>
</dbReference>
<keyword evidence="5" id="KW-0354">Hemolysis</keyword>
<evidence type="ECO:0000256" key="4">
    <source>
        <dbReference type="ARBA" id="ARBA00022692"/>
    </source>
</evidence>